<proteinExistence type="inferred from homology"/>
<dbReference type="GO" id="GO:0005524">
    <property type="term" value="F:ATP binding"/>
    <property type="evidence" value="ECO:0007669"/>
    <property type="project" value="UniProtKB-KW"/>
</dbReference>
<evidence type="ECO:0000313" key="6">
    <source>
        <dbReference type="EMBL" id="SFK42526.1"/>
    </source>
</evidence>
<keyword evidence="2 5" id="KW-0547">Nucleotide-binding</keyword>
<dbReference type="OrthoDB" id="9801938at2"/>
<keyword evidence="5" id="KW-0460">Magnesium</keyword>
<dbReference type="InterPro" id="IPR002698">
    <property type="entry name" value="FTHF_cligase"/>
</dbReference>
<dbReference type="RefSeq" id="WP_149760478.1">
    <property type="nucleotide sequence ID" value="NZ_BSPE01000031.1"/>
</dbReference>
<dbReference type="GO" id="GO:0035999">
    <property type="term" value="P:tetrahydrofolate interconversion"/>
    <property type="evidence" value="ECO:0007669"/>
    <property type="project" value="TreeGrafter"/>
</dbReference>
<keyword evidence="3 5" id="KW-0067">ATP-binding</keyword>
<dbReference type="GO" id="GO:0030272">
    <property type="term" value="F:5-formyltetrahydrofolate cyclo-ligase activity"/>
    <property type="evidence" value="ECO:0007669"/>
    <property type="project" value="UniProtKB-EC"/>
</dbReference>
<protein>
    <recommendedName>
        <fullName evidence="5">5-formyltetrahydrofolate cyclo-ligase</fullName>
        <ecNumber evidence="5">6.3.3.2</ecNumber>
    </recommendedName>
</protein>
<dbReference type="Gene3D" id="3.40.50.10420">
    <property type="entry name" value="NagB/RpiA/CoA transferase-like"/>
    <property type="match status" value="1"/>
</dbReference>
<comment type="catalytic activity">
    <reaction evidence="5">
        <text>(6S)-5-formyl-5,6,7,8-tetrahydrofolate + ATP = (6R)-5,10-methenyltetrahydrofolate + ADP + phosphate</text>
        <dbReference type="Rhea" id="RHEA:10488"/>
        <dbReference type="ChEBI" id="CHEBI:30616"/>
        <dbReference type="ChEBI" id="CHEBI:43474"/>
        <dbReference type="ChEBI" id="CHEBI:57455"/>
        <dbReference type="ChEBI" id="CHEBI:57457"/>
        <dbReference type="ChEBI" id="CHEBI:456216"/>
        <dbReference type="EC" id="6.3.3.2"/>
    </reaction>
</comment>
<dbReference type="PANTHER" id="PTHR23407:SF1">
    <property type="entry name" value="5-FORMYLTETRAHYDROFOLATE CYCLO-LIGASE"/>
    <property type="match status" value="1"/>
</dbReference>
<comment type="cofactor">
    <cofactor evidence="5">
        <name>Mg(2+)</name>
        <dbReference type="ChEBI" id="CHEBI:18420"/>
    </cofactor>
</comment>
<gene>
    <name evidence="6" type="ORF">SAMN04488498_106118</name>
</gene>
<keyword evidence="7" id="KW-1185">Reference proteome</keyword>
<evidence type="ECO:0000256" key="2">
    <source>
        <dbReference type="ARBA" id="ARBA00022741"/>
    </source>
</evidence>
<dbReference type="PIRSF" id="PIRSF006806">
    <property type="entry name" value="FTHF_cligase"/>
    <property type="match status" value="1"/>
</dbReference>
<evidence type="ECO:0000256" key="3">
    <source>
        <dbReference type="ARBA" id="ARBA00022840"/>
    </source>
</evidence>
<dbReference type="EC" id="6.3.3.2" evidence="5"/>
<dbReference type="GO" id="GO:0009396">
    <property type="term" value="P:folic acid-containing compound biosynthetic process"/>
    <property type="evidence" value="ECO:0007669"/>
    <property type="project" value="TreeGrafter"/>
</dbReference>
<evidence type="ECO:0000313" key="7">
    <source>
        <dbReference type="Proteomes" id="UP000323300"/>
    </source>
</evidence>
<dbReference type="NCBIfam" id="TIGR02727">
    <property type="entry name" value="MTHFS_bact"/>
    <property type="match status" value="1"/>
</dbReference>
<dbReference type="Pfam" id="PF01812">
    <property type="entry name" value="5-FTHF_cyc-lig"/>
    <property type="match status" value="1"/>
</dbReference>
<evidence type="ECO:0000256" key="4">
    <source>
        <dbReference type="PIRSR" id="PIRSR006806-1"/>
    </source>
</evidence>
<dbReference type="EMBL" id="FOSL01000006">
    <property type="protein sequence ID" value="SFK42526.1"/>
    <property type="molecule type" value="Genomic_DNA"/>
</dbReference>
<dbReference type="GO" id="GO:0046872">
    <property type="term" value="F:metal ion binding"/>
    <property type="evidence" value="ECO:0007669"/>
    <property type="project" value="UniProtKB-KW"/>
</dbReference>
<name>A0A1I3ZG17_9HYPH</name>
<sequence>MSDTDDEQERGVAAYASPPCFMHELQPGFSTNAPSAPQARADVMRWRKAERERLIAARLAIPADERAAMARRIADGLDKVIGNVSNQLISLYWPFRGEPDLRPWMETVFERGGSIALPVVIEKGQPLIFRAWRQGDKLEKGVWNIPVPAEGQPVQPTVVIAPLVGFDPGKYRLGYGGGFFDRTLAAMPARPLVIGVGYRMAAIPTIYPQPHDIPMSAIVTD</sequence>
<reference evidence="6 7" key="1">
    <citation type="submission" date="2016-10" db="EMBL/GenBank/DDBJ databases">
        <authorList>
            <person name="Varghese N."/>
            <person name="Submissions S."/>
        </authorList>
    </citation>
    <scope>NUCLEOTIDE SEQUENCE [LARGE SCALE GENOMIC DNA]</scope>
    <source>
        <strain evidence="6 7">DSM 21822</strain>
    </source>
</reference>
<dbReference type="AlphaFoldDB" id="A0A1I3ZG17"/>
<comment type="similarity">
    <text evidence="1 5">Belongs to the 5-formyltetrahydrofolate cyclo-ligase family.</text>
</comment>
<evidence type="ECO:0000256" key="1">
    <source>
        <dbReference type="ARBA" id="ARBA00010638"/>
    </source>
</evidence>
<dbReference type="InterPro" id="IPR024185">
    <property type="entry name" value="FTHF_cligase-like_sf"/>
</dbReference>
<dbReference type="SUPFAM" id="SSF100950">
    <property type="entry name" value="NagB/RpiA/CoA transferase-like"/>
    <property type="match status" value="1"/>
</dbReference>
<feature type="binding site" evidence="4">
    <location>
        <position position="98"/>
    </location>
    <ligand>
        <name>substrate</name>
    </ligand>
</feature>
<keyword evidence="5" id="KW-0479">Metal-binding</keyword>
<dbReference type="PANTHER" id="PTHR23407">
    <property type="entry name" value="ATPASE INHIBITOR/5-FORMYLTETRAHYDROFOLATE CYCLO-LIGASE"/>
    <property type="match status" value="1"/>
</dbReference>
<organism evidence="6 7">
    <name type="scientific">Neomesorhizobium albiziae</name>
    <dbReference type="NCBI Taxonomy" id="335020"/>
    <lineage>
        <taxon>Bacteria</taxon>
        <taxon>Pseudomonadati</taxon>
        <taxon>Pseudomonadota</taxon>
        <taxon>Alphaproteobacteria</taxon>
        <taxon>Hyphomicrobiales</taxon>
        <taxon>Phyllobacteriaceae</taxon>
        <taxon>Neomesorhizobium</taxon>
    </lineage>
</organism>
<dbReference type="Proteomes" id="UP000323300">
    <property type="component" value="Unassembled WGS sequence"/>
</dbReference>
<dbReference type="InterPro" id="IPR037171">
    <property type="entry name" value="NagB/RpiA_transferase-like"/>
</dbReference>
<evidence type="ECO:0000256" key="5">
    <source>
        <dbReference type="RuleBase" id="RU361279"/>
    </source>
</evidence>
<accession>A0A1I3ZG17</accession>